<organism evidence="1 2">
    <name type="scientific">Skermanella aerolata</name>
    <dbReference type="NCBI Taxonomy" id="393310"/>
    <lineage>
        <taxon>Bacteria</taxon>
        <taxon>Pseudomonadati</taxon>
        <taxon>Pseudomonadota</taxon>
        <taxon>Alphaproteobacteria</taxon>
        <taxon>Rhodospirillales</taxon>
        <taxon>Azospirillaceae</taxon>
        <taxon>Skermanella</taxon>
    </lineage>
</organism>
<dbReference type="Proteomes" id="UP000321523">
    <property type="component" value="Unassembled WGS sequence"/>
</dbReference>
<comment type="caution">
    <text evidence="1">The sequence shown here is derived from an EMBL/GenBank/DDBJ whole genome shotgun (WGS) entry which is preliminary data.</text>
</comment>
<name>A0A512DN07_9PROT</name>
<evidence type="ECO:0000313" key="1">
    <source>
        <dbReference type="EMBL" id="GEO37550.1"/>
    </source>
</evidence>
<protein>
    <recommendedName>
        <fullName evidence="3">IrrE N-terminal-like domain-containing protein</fullName>
    </recommendedName>
</protein>
<dbReference type="AlphaFoldDB" id="A0A512DN07"/>
<evidence type="ECO:0008006" key="3">
    <source>
        <dbReference type="Google" id="ProtNLM"/>
    </source>
</evidence>
<sequence>MPTKFVMDAEWVACDCGLPEDRVTATHLHIAAGDFVATHIEDTLSHTVHDHVHVSAYPLALWFAANWWRLRWEPQSSWGEFPASWRMAHEMPAAGHGFIWPPVTFSSDGETIEVSCQPSRQKSPEPIRYLADFKATIEGNDFESTVDAFIDHVLVRLRQQKAGETDLSRLWTEVAAERQDPKERERRRLEAQLGFDPDEAPEQALLDLLTLREQAGQAALDEIAPTLPRTALNEAIQRTTRIATRTGTPACIHTPNALQNLHFSPGVPPWSRGRTLATAARRAWAITRDAVTDKELASLFDIPVRSFSPEPGTDPKAPFGLAVREPGDSRLKLLFKRRSASGRRFEAARFLADFLIAPATDAWLPATDTRTARQKVQRAFAAEFLCPIDSLQAFLNDDFSEDRIEEAADYFGVSALTAKNQLASHP</sequence>
<proteinExistence type="predicted"/>
<dbReference type="EMBL" id="BJYZ01000006">
    <property type="protein sequence ID" value="GEO37550.1"/>
    <property type="molecule type" value="Genomic_DNA"/>
</dbReference>
<accession>A0A512DN07</accession>
<dbReference type="RefSeq" id="WP_157599329.1">
    <property type="nucleotide sequence ID" value="NZ_BJYZ01000006.1"/>
</dbReference>
<evidence type="ECO:0000313" key="2">
    <source>
        <dbReference type="Proteomes" id="UP000321523"/>
    </source>
</evidence>
<reference evidence="1 2" key="1">
    <citation type="submission" date="2019-07" db="EMBL/GenBank/DDBJ databases">
        <title>Whole genome shotgun sequence of Skermanella aerolata NBRC 106429.</title>
        <authorList>
            <person name="Hosoyama A."/>
            <person name="Uohara A."/>
            <person name="Ohji S."/>
            <person name="Ichikawa N."/>
        </authorList>
    </citation>
    <scope>NUCLEOTIDE SEQUENCE [LARGE SCALE GENOMIC DNA]</scope>
    <source>
        <strain evidence="1 2">NBRC 106429</strain>
    </source>
</reference>
<keyword evidence="2" id="KW-1185">Reference proteome</keyword>
<gene>
    <name evidence="1" type="ORF">SAE02_16980</name>
</gene>